<dbReference type="EMBL" id="VUNQ01000040">
    <property type="protein sequence ID" value="MSU02693.1"/>
    <property type="molecule type" value="Genomic_DNA"/>
</dbReference>
<proteinExistence type="predicted"/>
<dbReference type="Proteomes" id="UP000469523">
    <property type="component" value="Unassembled WGS sequence"/>
</dbReference>
<dbReference type="SUPFAM" id="SSF55486">
    <property type="entry name" value="Metalloproteases ('zincins'), catalytic domain"/>
    <property type="match status" value="1"/>
</dbReference>
<dbReference type="PANTHER" id="PTHR11804:SF28">
    <property type="entry name" value="OLIGOENDOPEPTIDASE F"/>
    <property type="match status" value="1"/>
</dbReference>
<dbReference type="GO" id="GO:0006518">
    <property type="term" value="P:peptide metabolic process"/>
    <property type="evidence" value="ECO:0007669"/>
    <property type="project" value="TreeGrafter"/>
</dbReference>
<dbReference type="RefSeq" id="WP_154441763.1">
    <property type="nucleotide sequence ID" value="NZ_JAHLPJ010000001.1"/>
</dbReference>
<dbReference type="AlphaFoldDB" id="A0A6N7XZ10"/>
<sequence>MLKFKDFKYERPDLSEITDKFNELLQKFNESKTFEQQNQIMKEINKVRNYVDTMATLVSIRHSIDTEDEFYVKENDFIDENRPKFENLVSKFYKELINSKFRKELEEYWGKQVFTLAELQLQTFSEDIIEDLVKENKLVTEYGKLIASAKLSFEGEIRNLSQMKPFLESKDRDMRKKASETTTEFFKSNEAEFDRIYDELVKVRDKMAKTLGFVDYVEMGYKKLGRSDYNAAMVSSYRRQVYEELVPVVAELKDRQRKRLDLKEMKYYDEPLEYTTGNATPKGDPNWIIENGKKMYKELSPETDEFFTFMLDRELLDLVSKKGKMAGGYCTIIPDYKSPFIFSNFNGTSGDIDVLTHEAGHAFQVYMSMGFGLPEYGFPTLEACEIHSMSMEFITWPWMELFFQDEVDKYKFSHLSGAVTFIPYGVTVDEFQHYVYQNPTATPDERKAKWRDIEKKYLPFRDYAGNDFLDKGGYWFRQGHIFSSPFYYIDYTLAQVCAFQFWIKTREDREKAWGDYLRLCKAGGSMPFLELVELANLENPFKNGTIKKVVGPIKDWLDSVDDSNF</sequence>
<keyword evidence="2" id="KW-1185">Reference proteome</keyword>
<dbReference type="CDD" id="cd09606">
    <property type="entry name" value="M3B_PepF"/>
    <property type="match status" value="1"/>
</dbReference>
<reference evidence="1 2" key="1">
    <citation type="submission" date="2019-09" db="EMBL/GenBank/DDBJ databases">
        <title>In-depth cultivation of the pig gut microbiome towards novel bacterial diversity and tailored functional studies.</title>
        <authorList>
            <person name="Wylensek D."/>
            <person name="Hitch T.C.A."/>
            <person name="Clavel T."/>
        </authorList>
    </citation>
    <scope>NUCLEOTIDE SEQUENCE [LARGE SCALE GENOMIC DNA]</scope>
    <source>
        <strain evidence="1 2">WCA3-693-APC-4?</strain>
    </source>
</reference>
<dbReference type="PANTHER" id="PTHR11804">
    <property type="entry name" value="PROTEASE M3 THIMET OLIGOPEPTIDASE-RELATED"/>
    <property type="match status" value="1"/>
</dbReference>
<organism evidence="1 2">
    <name type="scientific">Tissierella pigra</name>
    <dbReference type="NCBI Taxonomy" id="2607614"/>
    <lineage>
        <taxon>Bacteria</taxon>
        <taxon>Bacillati</taxon>
        <taxon>Bacillota</taxon>
        <taxon>Tissierellia</taxon>
        <taxon>Tissierellales</taxon>
        <taxon>Tissierellaceae</taxon>
        <taxon>Tissierella</taxon>
    </lineage>
</organism>
<dbReference type="GO" id="GO:0006508">
    <property type="term" value="P:proteolysis"/>
    <property type="evidence" value="ECO:0007669"/>
    <property type="project" value="InterPro"/>
</dbReference>
<evidence type="ECO:0000313" key="2">
    <source>
        <dbReference type="Proteomes" id="UP000469523"/>
    </source>
</evidence>
<comment type="caution">
    <text evidence="1">The sequence shown here is derived from an EMBL/GenBank/DDBJ whole genome shotgun (WGS) entry which is preliminary data.</text>
</comment>
<name>A0A6N7XZ10_9FIRM</name>
<dbReference type="GO" id="GO:0004222">
    <property type="term" value="F:metalloendopeptidase activity"/>
    <property type="evidence" value="ECO:0007669"/>
    <property type="project" value="InterPro"/>
</dbReference>
<accession>A0A6N7XZ10</accession>
<protein>
    <submittedName>
        <fullName evidence="1">M3 family oligoendopeptidase</fullName>
    </submittedName>
</protein>
<dbReference type="InterPro" id="IPR045090">
    <property type="entry name" value="Pept_M3A_M3B"/>
</dbReference>
<gene>
    <name evidence="1" type="ORF">FYJ83_14625</name>
</gene>
<dbReference type="Gene3D" id="1.10.1370.30">
    <property type="match status" value="1"/>
</dbReference>
<dbReference type="InterPro" id="IPR011976">
    <property type="entry name" value="Pept_M3B_oligopep-rel"/>
</dbReference>
<evidence type="ECO:0000313" key="1">
    <source>
        <dbReference type="EMBL" id="MSU02693.1"/>
    </source>
</evidence>
<dbReference type="NCBIfam" id="TIGR02289">
    <property type="entry name" value="M3_not_pepF"/>
    <property type="match status" value="1"/>
</dbReference>